<keyword evidence="3" id="KW-1185">Reference proteome</keyword>
<evidence type="ECO:0000313" key="2">
    <source>
        <dbReference type="EMBL" id="KAK8919341.1"/>
    </source>
</evidence>
<accession>A0AAP0AYM3</accession>
<organism evidence="2 3">
    <name type="scientific">Platanthera zijinensis</name>
    <dbReference type="NCBI Taxonomy" id="2320716"/>
    <lineage>
        <taxon>Eukaryota</taxon>
        <taxon>Viridiplantae</taxon>
        <taxon>Streptophyta</taxon>
        <taxon>Embryophyta</taxon>
        <taxon>Tracheophyta</taxon>
        <taxon>Spermatophyta</taxon>
        <taxon>Magnoliopsida</taxon>
        <taxon>Liliopsida</taxon>
        <taxon>Asparagales</taxon>
        <taxon>Orchidaceae</taxon>
        <taxon>Orchidoideae</taxon>
        <taxon>Orchideae</taxon>
        <taxon>Orchidinae</taxon>
        <taxon>Platanthera</taxon>
    </lineage>
</organism>
<comment type="caution">
    <text evidence="2">The sequence shown here is derived from an EMBL/GenBank/DDBJ whole genome shotgun (WGS) entry which is preliminary data.</text>
</comment>
<sequence length="79" mass="9082">MEEHMFSLLRCCLLLVFIVAGYGRMEERRVRSLQKLELGQQRTSQRCLPQKSTIGTYKLVKKLCQLLGILVTGRTNIAI</sequence>
<keyword evidence="1" id="KW-1133">Transmembrane helix</keyword>
<feature type="transmembrane region" description="Helical" evidence="1">
    <location>
        <begin position="6"/>
        <end position="25"/>
    </location>
</feature>
<keyword evidence="1" id="KW-0812">Transmembrane</keyword>
<reference evidence="2 3" key="1">
    <citation type="journal article" date="2022" name="Nat. Plants">
        <title>Genomes of leafy and leafless Platanthera orchids illuminate the evolution of mycoheterotrophy.</title>
        <authorList>
            <person name="Li M.H."/>
            <person name="Liu K.W."/>
            <person name="Li Z."/>
            <person name="Lu H.C."/>
            <person name="Ye Q.L."/>
            <person name="Zhang D."/>
            <person name="Wang J.Y."/>
            <person name="Li Y.F."/>
            <person name="Zhong Z.M."/>
            <person name="Liu X."/>
            <person name="Yu X."/>
            <person name="Liu D.K."/>
            <person name="Tu X.D."/>
            <person name="Liu B."/>
            <person name="Hao Y."/>
            <person name="Liao X.Y."/>
            <person name="Jiang Y.T."/>
            <person name="Sun W.H."/>
            <person name="Chen J."/>
            <person name="Chen Y.Q."/>
            <person name="Ai Y."/>
            <person name="Zhai J.W."/>
            <person name="Wu S.S."/>
            <person name="Zhou Z."/>
            <person name="Hsiao Y.Y."/>
            <person name="Wu W.L."/>
            <person name="Chen Y.Y."/>
            <person name="Lin Y.F."/>
            <person name="Hsu J.L."/>
            <person name="Li C.Y."/>
            <person name="Wang Z.W."/>
            <person name="Zhao X."/>
            <person name="Zhong W.Y."/>
            <person name="Ma X.K."/>
            <person name="Ma L."/>
            <person name="Huang J."/>
            <person name="Chen G.Z."/>
            <person name="Huang M.Z."/>
            <person name="Huang L."/>
            <person name="Peng D.H."/>
            <person name="Luo Y.B."/>
            <person name="Zou S.Q."/>
            <person name="Chen S.P."/>
            <person name="Lan S."/>
            <person name="Tsai W.C."/>
            <person name="Van de Peer Y."/>
            <person name="Liu Z.J."/>
        </authorList>
    </citation>
    <scope>NUCLEOTIDE SEQUENCE [LARGE SCALE GENOMIC DNA]</scope>
    <source>
        <strain evidence="2">Lor287</strain>
    </source>
</reference>
<evidence type="ECO:0000256" key="1">
    <source>
        <dbReference type="SAM" id="Phobius"/>
    </source>
</evidence>
<protein>
    <submittedName>
        <fullName evidence="2">Uncharacterized protein</fullName>
    </submittedName>
</protein>
<name>A0AAP0AYM3_9ASPA</name>
<dbReference type="AlphaFoldDB" id="A0AAP0AYM3"/>
<keyword evidence="1" id="KW-0472">Membrane</keyword>
<dbReference type="Proteomes" id="UP001418222">
    <property type="component" value="Unassembled WGS sequence"/>
</dbReference>
<gene>
    <name evidence="2" type="ORF">KSP39_PZI020953</name>
</gene>
<evidence type="ECO:0000313" key="3">
    <source>
        <dbReference type="Proteomes" id="UP001418222"/>
    </source>
</evidence>
<dbReference type="EMBL" id="JBBWWQ010000019">
    <property type="protein sequence ID" value="KAK8919341.1"/>
    <property type="molecule type" value="Genomic_DNA"/>
</dbReference>
<proteinExistence type="predicted"/>